<proteinExistence type="predicted"/>
<comment type="caution">
    <text evidence="1">The sequence shown here is derived from an EMBL/GenBank/DDBJ whole genome shotgun (WGS) entry which is preliminary data.</text>
</comment>
<dbReference type="Gene3D" id="3.20.20.80">
    <property type="entry name" value="Glycosidases"/>
    <property type="match status" value="1"/>
</dbReference>
<evidence type="ECO:0000313" key="1">
    <source>
        <dbReference type="EMBL" id="GAA4790623.1"/>
    </source>
</evidence>
<name>A0ABP9B4U2_9SPHI</name>
<evidence type="ECO:0008006" key="3">
    <source>
        <dbReference type="Google" id="ProtNLM"/>
    </source>
</evidence>
<protein>
    <recommendedName>
        <fullName evidence="3">Glycoside hydrolase family 2 catalytic domain-containing protein</fullName>
    </recommendedName>
</protein>
<evidence type="ECO:0000313" key="2">
    <source>
        <dbReference type="Proteomes" id="UP001501411"/>
    </source>
</evidence>
<keyword evidence="2" id="KW-1185">Reference proteome</keyword>
<gene>
    <name evidence="1" type="ORF">GCM10023231_18150</name>
</gene>
<sequence>MITTLFNCLQTYQTQVEIPPKPLERASVIGEFGGIGYPVKHHLWNPDMRNWGYQTYHTVADLLKNYRHKFEQIVQMKQKNGLSAAVYTQTTDVEGEVNGLMTYDRKVIKIPVEELKRMHEVLYK</sequence>
<accession>A0ABP9B4U2</accession>
<dbReference type="SUPFAM" id="SSF51445">
    <property type="entry name" value="(Trans)glycosidases"/>
    <property type="match status" value="1"/>
</dbReference>
<organism evidence="1 2">
    <name type="scientific">Olivibacter ginsenosidimutans</name>
    <dbReference type="NCBI Taxonomy" id="1176537"/>
    <lineage>
        <taxon>Bacteria</taxon>
        <taxon>Pseudomonadati</taxon>
        <taxon>Bacteroidota</taxon>
        <taxon>Sphingobacteriia</taxon>
        <taxon>Sphingobacteriales</taxon>
        <taxon>Sphingobacteriaceae</taxon>
        <taxon>Olivibacter</taxon>
    </lineage>
</organism>
<dbReference type="Proteomes" id="UP001501411">
    <property type="component" value="Unassembled WGS sequence"/>
</dbReference>
<reference evidence="2" key="1">
    <citation type="journal article" date="2019" name="Int. J. Syst. Evol. Microbiol.">
        <title>The Global Catalogue of Microorganisms (GCM) 10K type strain sequencing project: providing services to taxonomists for standard genome sequencing and annotation.</title>
        <authorList>
            <consortium name="The Broad Institute Genomics Platform"/>
            <consortium name="The Broad Institute Genome Sequencing Center for Infectious Disease"/>
            <person name="Wu L."/>
            <person name="Ma J."/>
        </authorList>
    </citation>
    <scope>NUCLEOTIDE SEQUENCE [LARGE SCALE GENOMIC DNA]</scope>
    <source>
        <strain evidence="2">JCM 18200</strain>
    </source>
</reference>
<dbReference type="EMBL" id="BAABIQ010000027">
    <property type="protein sequence ID" value="GAA4790623.1"/>
    <property type="molecule type" value="Genomic_DNA"/>
</dbReference>
<dbReference type="InterPro" id="IPR017853">
    <property type="entry name" value="GH"/>
</dbReference>